<evidence type="ECO:0000256" key="1">
    <source>
        <dbReference type="ARBA" id="ARBA00004123"/>
    </source>
</evidence>
<keyword evidence="22" id="KW-1185">Reference proteome</keyword>
<evidence type="ECO:0000256" key="17">
    <source>
        <dbReference type="SAM" id="MobiDB-lite"/>
    </source>
</evidence>
<keyword evidence="10" id="KW-0862">Zinc</keyword>
<dbReference type="Gene3D" id="2.170.270.10">
    <property type="entry name" value="SET domain"/>
    <property type="match status" value="1"/>
</dbReference>
<dbReference type="InterPro" id="IPR002999">
    <property type="entry name" value="Tudor"/>
</dbReference>
<dbReference type="InterPro" id="IPR041292">
    <property type="entry name" value="Tudor_4"/>
</dbReference>
<dbReference type="AlphaFoldDB" id="A0AAV0XKP2"/>
<evidence type="ECO:0000256" key="4">
    <source>
        <dbReference type="ARBA" id="ARBA00022491"/>
    </source>
</evidence>
<keyword evidence="12" id="KW-0805">Transcription regulation</keyword>
<keyword evidence="15" id="KW-0539">Nucleus</keyword>
<evidence type="ECO:0000259" key="20">
    <source>
        <dbReference type="PROSITE" id="PS50868"/>
    </source>
</evidence>
<dbReference type="SMART" id="SM00468">
    <property type="entry name" value="PreSET"/>
    <property type="match status" value="1"/>
</dbReference>
<sequence length="1036" mass="119297">MASSRKNLEPNHSSSKAKEEQRRRLRCINRRCRNGDTLVDAVEMACHYYDVVYKPGKEVCMACYKKCLKHYKTLEKKFKEGECILESTFPSYDSYVVIEDSSSEEEEEEKQNPSTSKAGLPPDPEVKKGLEDAVAHFFDKNKNLFNLQVQLLNEHMKESLQKSTTNSVDVDDYVLSLVAQMASIQDAILSQYQPIVTRVESVNINELEDSMEEEQEEVNMPQKEINKLIKEIEMPKEAKKDKSDKDDIITVDRTVSDKDDIITIDRTVCVVPANLPLEGLLEYPDVEAGQIVFAMKLTIKDPWYRGKIKNIVNEDYVHVVFQTGEKLVTTKQIAHSTLNSVRFPVGCRVIAKLTDPNSKRIDGFYAGLVAEPPKMLNNFRYLIFFDGGYAQYRQHQDIRLIARRSSLHYVWKEVEENSQDFIKSYLDKYPERQMVKLTNQHSVRAEHQGQWQMAKVLEVDASLVKLYFTDFKHSEWIYRGSSRLYNIFEKQINSERGIRLRQSGLAYLKKPFVEYTSVEEEPSRLLAKGVARKSTTKNPTTSGDGTQKRNKNTSNATKVVNLLLDKLVPNPMKFVKHECTPFCVLWTKYDYRRTSSINMLTIPLHFGFDRINTVSHNSSEKCILYKTPCGVTIRNIKQMLEYLIATHSKMTIDQFDFNSWVQPLAEYKVLRSVQFLKDISEGQEFRGIPCVNIINIALPPKMDYMTTRQPMPGVNINVDSKFLCGCDCTDNCQDKSKCGCWQMTIEGQKILPNLYKDPNIGYSYRRLPERVLTGIYECNKTCKCSSSCSNRVVQNPLSQKLQLFMTEKKGWGVQCLNDIPQGSFICIYVGYLLTETDANEGGKNYGDEYLAELDYIEVVEKIKEDYESEVPDSDYEYETETNQSESSDEHYPSTSDGRRSEMTLQLRKRNKSKTKKDGKQVQVLSKLNARNMKNNPKPPKSVREYFGNNESVYIMDAKTSGNIGRYLNHSCSPNTFVQNVFVDTHDLRFPWISFFALHFIPAGTELTWDYSYDIGSVPGKRMKCHCDSLYCRGRLL</sequence>
<dbReference type="PROSITE" id="PS50280">
    <property type="entry name" value="SET"/>
    <property type="match status" value="1"/>
</dbReference>
<dbReference type="CDD" id="cd10517">
    <property type="entry name" value="SET_SETDB1"/>
    <property type="match status" value="1"/>
</dbReference>
<feature type="region of interest" description="Disordered" evidence="17">
    <location>
        <begin position="100"/>
        <end position="125"/>
    </location>
</feature>
<dbReference type="GO" id="GO:0010629">
    <property type="term" value="P:negative regulation of gene expression"/>
    <property type="evidence" value="ECO:0007669"/>
    <property type="project" value="TreeGrafter"/>
</dbReference>
<feature type="compositionally biased region" description="Acidic residues" evidence="17">
    <location>
        <begin position="867"/>
        <end position="879"/>
    </location>
</feature>
<evidence type="ECO:0000256" key="7">
    <source>
        <dbReference type="ARBA" id="ARBA00022691"/>
    </source>
</evidence>
<evidence type="ECO:0000256" key="3">
    <source>
        <dbReference type="ARBA" id="ARBA00022454"/>
    </source>
</evidence>
<evidence type="ECO:0000256" key="14">
    <source>
        <dbReference type="ARBA" id="ARBA00023163"/>
    </source>
</evidence>
<keyword evidence="14" id="KW-0804">Transcription</keyword>
<dbReference type="Pfam" id="PF05033">
    <property type="entry name" value="Pre-SET"/>
    <property type="match status" value="1"/>
</dbReference>
<dbReference type="PANTHER" id="PTHR46024">
    <property type="entry name" value="HISTONE-LYSINE N-METHYLTRANSFERASE EGGLESS"/>
    <property type="match status" value="1"/>
</dbReference>
<dbReference type="GO" id="GO:0005634">
    <property type="term" value="C:nucleus"/>
    <property type="evidence" value="ECO:0007669"/>
    <property type="project" value="UniProtKB-SubCell"/>
</dbReference>
<evidence type="ECO:0000256" key="11">
    <source>
        <dbReference type="ARBA" id="ARBA00022853"/>
    </source>
</evidence>
<dbReference type="Proteomes" id="UP001160148">
    <property type="component" value="Unassembled WGS sequence"/>
</dbReference>
<dbReference type="InterPro" id="IPR051516">
    <property type="entry name" value="SETDB_methyltransferase"/>
</dbReference>
<dbReference type="InterPro" id="IPR001214">
    <property type="entry name" value="SET_dom"/>
</dbReference>
<comment type="caution">
    <text evidence="21">The sequence shown here is derived from an EMBL/GenBank/DDBJ whole genome shotgun (WGS) entry which is preliminary data.</text>
</comment>
<dbReference type="Pfam" id="PF18358">
    <property type="entry name" value="Tudor_4"/>
    <property type="match status" value="1"/>
</dbReference>
<dbReference type="Pfam" id="PF00856">
    <property type="entry name" value="SET"/>
    <property type="match status" value="1"/>
</dbReference>
<accession>A0AAV0XKP2</accession>
<evidence type="ECO:0008006" key="23">
    <source>
        <dbReference type="Google" id="ProtNLM"/>
    </source>
</evidence>
<feature type="domain" description="SET" evidence="18">
    <location>
        <begin position="799"/>
        <end position="1011"/>
    </location>
</feature>
<keyword evidence="7" id="KW-0949">S-adenosyl-L-methionine</keyword>
<evidence type="ECO:0000256" key="12">
    <source>
        <dbReference type="ARBA" id="ARBA00023015"/>
    </source>
</evidence>
<dbReference type="InterPro" id="IPR046341">
    <property type="entry name" value="SET_dom_sf"/>
</dbReference>
<evidence type="ECO:0000256" key="6">
    <source>
        <dbReference type="ARBA" id="ARBA00022679"/>
    </source>
</evidence>
<dbReference type="EMBL" id="CARXXK010000005">
    <property type="protein sequence ID" value="CAI6367971.1"/>
    <property type="molecule type" value="Genomic_DNA"/>
</dbReference>
<dbReference type="SMART" id="SM00317">
    <property type="entry name" value="SET"/>
    <property type="match status" value="1"/>
</dbReference>
<dbReference type="InterPro" id="IPR007728">
    <property type="entry name" value="Pre-SET_dom"/>
</dbReference>
<dbReference type="GO" id="GO:0005694">
    <property type="term" value="C:chromosome"/>
    <property type="evidence" value="ECO:0007669"/>
    <property type="project" value="UniProtKB-SubCell"/>
</dbReference>
<feature type="compositionally biased region" description="Polar residues" evidence="17">
    <location>
        <begin position="1"/>
        <end position="14"/>
    </location>
</feature>
<keyword evidence="6" id="KW-0808">Transferase</keyword>
<feature type="compositionally biased region" description="Polar residues" evidence="17">
    <location>
        <begin position="536"/>
        <end position="545"/>
    </location>
</feature>
<feature type="region of interest" description="Disordered" evidence="17">
    <location>
        <begin position="867"/>
        <end position="901"/>
    </location>
</feature>
<gene>
    <name evidence="21" type="ORF">MEUPH1_LOCUS22379</name>
</gene>
<dbReference type="InterPro" id="IPR001739">
    <property type="entry name" value="Methyl_CpG_DNA-bd"/>
</dbReference>
<evidence type="ECO:0000259" key="19">
    <source>
        <dbReference type="PROSITE" id="PS50867"/>
    </source>
</evidence>
<feature type="domain" description="Pre-SET" evidence="19">
    <location>
        <begin position="724"/>
        <end position="796"/>
    </location>
</feature>
<dbReference type="SUPFAM" id="SSF54171">
    <property type="entry name" value="DNA-binding domain"/>
    <property type="match status" value="1"/>
</dbReference>
<evidence type="ECO:0000256" key="8">
    <source>
        <dbReference type="ARBA" id="ARBA00022723"/>
    </source>
</evidence>
<evidence type="ECO:0000256" key="13">
    <source>
        <dbReference type="ARBA" id="ARBA00023054"/>
    </source>
</evidence>
<dbReference type="InterPro" id="IPR003616">
    <property type="entry name" value="Post-SET_dom"/>
</dbReference>
<keyword evidence="11" id="KW-0156">Chromatin regulator</keyword>
<dbReference type="GO" id="GO:0046974">
    <property type="term" value="F:histone H3K9 methyltransferase activity"/>
    <property type="evidence" value="ECO:0007669"/>
    <property type="project" value="TreeGrafter"/>
</dbReference>
<name>A0AAV0XKP2_9HEMI</name>
<feature type="domain" description="Post-SET" evidence="20">
    <location>
        <begin position="1020"/>
        <end position="1036"/>
    </location>
</feature>
<dbReference type="GO" id="GO:0008270">
    <property type="term" value="F:zinc ion binding"/>
    <property type="evidence" value="ECO:0007669"/>
    <property type="project" value="InterPro"/>
</dbReference>
<dbReference type="PROSITE" id="PS50868">
    <property type="entry name" value="POST_SET"/>
    <property type="match status" value="1"/>
</dbReference>
<keyword evidence="3" id="KW-0158">Chromosome</keyword>
<evidence type="ECO:0000259" key="18">
    <source>
        <dbReference type="PROSITE" id="PS50280"/>
    </source>
</evidence>
<protein>
    <recommendedName>
        <fullName evidence="23">Histone-lysine N-methyltransferase eggless</fullName>
    </recommendedName>
</protein>
<evidence type="ECO:0000256" key="16">
    <source>
        <dbReference type="SAM" id="Coils"/>
    </source>
</evidence>
<dbReference type="SMART" id="SM00333">
    <property type="entry name" value="TUDOR"/>
    <property type="match status" value="2"/>
</dbReference>
<dbReference type="PROSITE" id="PS50867">
    <property type="entry name" value="PRE_SET"/>
    <property type="match status" value="1"/>
</dbReference>
<evidence type="ECO:0000313" key="21">
    <source>
        <dbReference type="EMBL" id="CAI6367971.1"/>
    </source>
</evidence>
<feature type="compositionally biased region" description="Basic and acidic residues" evidence="17">
    <location>
        <begin position="887"/>
        <end position="901"/>
    </location>
</feature>
<evidence type="ECO:0000256" key="2">
    <source>
        <dbReference type="ARBA" id="ARBA00004286"/>
    </source>
</evidence>
<keyword evidence="9" id="KW-0677">Repeat</keyword>
<feature type="coiled-coil region" evidence="16">
    <location>
        <begin position="197"/>
        <end position="231"/>
    </location>
</feature>
<reference evidence="21 22" key="1">
    <citation type="submission" date="2023-01" db="EMBL/GenBank/DDBJ databases">
        <authorList>
            <person name="Whitehead M."/>
        </authorList>
    </citation>
    <scope>NUCLEOTIDE SEQUENCE [LARGE SCALE GENOMIC DNA]</scope>
</reference>
<dbReference type="GO" id="GO:0003677">
    <property type="term" value="F:DNA binding"/>
    <property type="evidence" value="ECO:0007669"/>
    <property type="project" value="InterPro"/>
</dbReference>
<keyword evidence="13 16" id="KW-0175">Coiled coil</keyword>
<dbReference type="InterPro" id="IPR041291">
    <property type="entry name" value="TUDOR_5"/>
</dbReference>
<dbReference type="GO" id="GO:0070828">
    <property type="term" value="P:heterochromatin organization"/>
    <property type="evidence" value="ECO:0007669"/>
    <property type="project" value="TreeGrafter"/>
</dbReference>
<keyword evidence="4" id="KW-0678">Repressor</keyword>
<keyword evidence="5" id="KW-0489">Methyltransferase</keyword>
<keyword evidence="8" id="KW-0479">Metal-binding</keyword>
<dbReference type="Pfam" id="PF01429">
    <property type="entry name" value="MBD"/>
    <property type="match status" value="1"/>
</dbReference>
<feature type="region of interest" description="Disordered" evidence="17">
    <location>
        <begin position="526"/>
        <end position="552"/>
    </location>
</feature>
<organism evidence="21 22">
    <name type="scientific">Macrosiphum euphorbiae</name>
    <name type="common">potato aphid</name>
    <dbReference type="NCBI Taxonomy" id="13131"/>
    <lineage>
        <taxon>Eukaryota</taxon>
        <taxon>Metazoa</taxon>
        <taxon>Ecdysozoa</taxon>
        <taxon>Arthropoda</taxon>
        <taxon>Hexapoda</taxon>
        <taxon>Insecta</taxon>
        <taxon>Pterygota</taxon>
        <taxon>Neoptera</taxon>
        <taxon>Paraneoptera</taxon>
        <taxon>Hemiptera</taxon>
        <taxon>Sternorrhyncha</taxon>
        <taxon>Aphidomorpha</taxon>
        <taxon>Aphidoidea</taxon>
        <taxon>Aphididae</taxon>
        <taxon>Macrosiphini</taxon>
        <taxon>Macrosiphum</taxon>
    </lineage>
</organism>
<dbReference type="InterPro" id="IPR016177">
    <property type="entry name" value="DNA-bd_dom_sf"/>
</dbReference>
<dbReference type="GO" id="GO:0032259">
    <property type="term" value="P:methylation"/>
    <property type="evidence" value="ECO:0007669"/>
    <property type="project" value="UniProtKB-KW"/>
</dbReference>
<feature type="region of interest" description="Disordered" evidence="17">
    <location>
        <begin position="1"/>
        <end position="22"/>
    </location>
</feature>
<dbReference type="SUPFAM" id="SSF82199">
    <property type="entry name" value="SET domain"/>
    <property type="match status" value="1"/>
</dbReference>
<dbReference type="Pfam" id="PF18359">
    <property type="entry name" value="Tudor_5"/>
    <property type="match status" value="1"/>
</dbReference>
<evidence type="ECO:0000256" key="5">
    <source>
        <dbReference type="ARBA" id="ARBA00022603"/>
    </source>
</evidence>
<evidence type="ECO:0000256" key="9">
    <source>
        <dbReference type="ARBA" id="ARBA00022737"/>
    </source>
</evidence>
<dbReference type="PANTHER" id="PTHR46024:SF1">
    <property type="entry name" value="HISTONE-LYSINE N-METHYLTRANSFERASE EGGLESS"/>
    <property type="match status" value="1"/>
</dbReference>
<proteinExistence type="predicted"/>
<evidence type="ECO:0000313" key="22">
    <source>
        <dbReference type="Proteomes" id="UP001160148"/>
    </source>
</evidence>
<dbReference type="Gene3D" id="2.30.30.140">
    <property type="match status" value="2"/>
</dbReference>
<comment type="subcellular location">
    <subcellularLocation>
        <location evidence="2">Chromosome</location>
    </subcellularLocation>
    <subcellularLocation>
        <location evidence="1">Nucleus</location>
    </subcellularLocation>
</comment>
<evidence type="ECO:0000256" key="15">
    <source>
        <dbReference type="ARBA" id="ARBA00023242"/>
    </source>
</evidence>
<evidence type="ECO:0000256" key="10">
    <source>
        <dbReference type="ARBA" id="ARBA00022833"/>
    </source>
</evidence>